<evidence type="ECO:0000313" key="2">
    <source>
        <dbReference type="Proteomes" id="UP001497680"/>
    </source>
</evidence>
<dbReference type="Proteomes" id="UP001497680">
    <property type="component" value="Unassembled WGS sequence"/>
</dbReference>
<evidence type="ECO:0000313" key="1">
    <source>
        <dbReference type="EMBL" id="KAI6092385.1"/>
    </source>
</evidence>
<keyword evidence="2" id="KW-1185">Reference proteome</keyword>
<reference evidence="1 2" key="1">
    <citation type="journal article" date="2022" name="New Phytol.">
        <title>Ecological generalism drives hyperdiversity of secondary metabolite gene clusters in xylarialean endophytes.</title>
        <authorList>
            <person name="Franco M.E.E."/>
            <person name="Wisecaver J.H."/>
            <person name="Arnold A.E."/>
            <person name="Ju Y.M."/>
            <person name="Slot J.C."/>
            <person name="Ahrendt S."/>
            <person name="Moore L.P."/>
            <person name="Eastman K.E."/>
            <person name="Scott K."/>
            <person name="Konkel Z."/>
            <person name="Mondo S.J."/>
            <person name="Kuo A."/>
            <person name="Hayes R.D."/>
            <person name="Haridas S."/>
            <person name="Andreopoulos B."/>
            <person name="Riley R."/>
            <person name="LaButti K."/>
            <person name="Pangilinan J."/>
            <person name="Lipzen A."/>
            <person name="Amirebrahimi M."/>
            <person name="Yan J."/>
            <person name="Adam C."/>
            <person name="Keymanesh K."/>
            <person name="Ng V."/>
            <person name="Louie K."/>
            <person name="Northen T."/>
            <person name="Drula E."/>
            <person name="Henrissat B."/>
            <person name="Hsieh H.M."/>
            <person name="Youens-Clark K."/>
            <person name="Lutzoni F."/>
            <person name="Miadlikowska J."/>
            <person name="Eastwood D.C."/>
            <person name="Hamelin R.C."/>
            <person name="Grigoriev I.V."/>
            <person name="U'Ren J.M."/>
        </authorList>
    </citation>
    <scope>NUCLEOTIDE SEQUENCE [LARGE SCALE GENOMIC DNA]</scope>
    <source>
        <strain evidence="1 2">ER1909</strain>
    </source>
</reference>
<sequence>MLSNSELEAAGSPKQANATESNGGTKPRKKRIRLSCIECRKKKLSCDRNLPCQRCVRSGRPGQCSFETVEQPLRLHPSPGHQEQQIRDLRAEVAELKAALSEISGTRDGANSRELPYSESDQPTVWDKTSQGNNNLANNHDAGALGVIGDGQLNSNAISSEDNPGHIPAPISNKELSDPKERSPRGFYSQHSLFQFFGEIHELFPFIQETASEWFEPLGVDFIKNKPTRNENDTKPPSQQEAMLESLLPPKDDTGALVYFYLDHVEQLHRVVHIPTFRRKYADFWIPQRPRHPAMTAIILAMISISIYAFTESGDVISIPTKYQAMPAQWISACEEWLKQQSPKHRKLAYYQISCLVYLAKRVNMIGKKRWWKDTSSLVQDAILDGLHRDPSSKNDTTCWREMKRRIWNVVRELDLQNSFESGLPTLLHNIDSDVAPPANLDDEGFSEATEELPTSNPLSEYTSTSYQVHSSRSWSLRLEISQRLYSTRLSGALSYDEVMRYTHETTQAIEAIPSWDTGEENEQEFKLSPLARAYLIFQLKECILALHRPYLQKKEGRFWLSETVCYHTSRDILLLNIKLAQLGLQSLTVLRTDLMLASLSLVRLAILQTKGTPSTIIGDSQSTIDLLEQCLPFMEDMYLRCCDGEPWCFITMCGAIMVLKIHLKKETRQTAKATCARLFLDLHYKQGERKRVALSNQWYPTPAGSDSHVDDTSCHLRTSGVTSFPATGWLDSNFPELAIDAFDLDMNMDGTWGTWDSF</sequence>
<accession>A0ACC0DHZ2</accession>
<comment type="caution">
    <text evidence="1">The sequence shown here is derived from an EMBL/GenBank/DDBJ whole genome shotgun (WGS) entry which is preliminary data.</text>
</comment>
<protein>
    <submittedName>
        <fullName evidence="1">Uncharacterized protein</fullName>
    </submittedName>
</protein>
<dbReference type="EMBL" id="MU394283">
    <property type="protein sequence ID" value="KAI6092385.1"/>
    <property type="molecule type" value="Genomic_DNA"/>
</dbReference>
<organism evidence="1 2">
    <name type="scientific">Hypoxylon rubiginosum</name>
    <dbReference type="NCBI Taxonomy" id="110542"/>
    <lineage>
        <taxon>Eukaryota</taxon>
        <taxon>Fungi</taxon>
        <taxon>Dikarya</taxon>
        <taxon>Ascomycota</taxon>
        <taxon>Pezizomycotina</taxon>
        <taxon>Sordariomycetes</taxon>
        <taxon>Xylariomycetidae</taxon>
        <taxon>Xylariales</taxon>
        <taxon>Hypoxylaceae</taxon>
        <taxon>Hypoxylon</taxon>
    </lineage>
</organism>
<gene>
    <name evidence="1" type="ORF">F4821DRAFT_223896</name>
</gene>
<proteinExistence type="predicted"/>
<name>A0ACC0DHZ2_9PEZI</name>